<comment type="caution">
    <text evidence="8">The sequence shown here is derived from an EMBL/GenBank/DDBJ whole genome shotgun (WGS) entry which is preliminary data.</text>
</comment>
<evidence type="ECO:0000313" key="8">
    <source>
        <dbReference type="EMBL" id="PLL30047.1"/>
    </source>
</evidence>
<dbReference type="PANTHER" id="PTHR36838:SF1">
    <property type="entry name" value="SLR1864 PROTEIN"/>
    <property type="match status" value="1"/>
</dbReference>
<feature type="non-terminal residue" evidence="8">
    <location>
        <position position="246"/>
    </location>
</feature>
<evidence type="ECO:0000256" key="5">
    <source>
        <dbReference type="ARBA" id="ARBA00022989"/>
    </source>
</evidence>
<proteinExistence type="predicted"/>
<keyword evidence="2" id="KW-0813">Transport</keyword>
<evidence type="ECO:0000256" key="3">
    <source>
        <dbReference type="ARBA" id="ARBA00022475"/>
    </source>
</evidence>
<comment type="subcellular location">
    <subcellularLocation>
        <location evidence="1">Membrane</location>
        <topology evidence="1">Multi-pass membrane protein</topology>
    </subcellularLocation>
</comment>
<name>A0A2J4QG58_9ENTR</name>
<feature type="transmembrane region" description="Helical" evidence="7">
    <location>
        <begin position="97"/>
        <end position="117"/>
    </location>
</feature>
<gene>
    <name evidence="8" type="ORF">CWN50_23415</name>
</gene>
<evidence type="ECO:0000256" key="2">
    <source>
        <dbReference type="ARBA" id="ARBA00022448"/>
    </source>
</evidence>
<reference evidence="8 9" key="2">
    <citation type="submission" date="2018-01" db="EMBL/GenBank/DDBJ databases">
        <title>Genomic study of Klebsiella pneumoniae.</title>
        <authorList>
            <person name="Yang Y."/>
            <person name="Bicalho R."/>
        </authorList>
    </citation>
    <scope>NUCLEOTIDE SEQUENCE [LARGE SCALE GENOMIC DNA]</scope>
    <source>
        <strain evidence="8 9">A11</strain>
    </source>
</reference>
<dbReference type="Proteomes" id="UP000234505">
    <property type="component" value="Unassembled WGS sequence"/>
</dbReference>
<feature type="transmembrane region" description="Helical" evidence="7">
    <location>
        <begin position="6"/>
        <end position="23"/>
    </location>
</feature>
<dbReference type="InterPro" id="IPR004776">
    <property type="entry name" value="Mem_transp_PIN-like"/>
</dbReference>
<dbReference type="Pfam" id="PF03547">
    <property type="entry name" value="Mem_trans"/>
    <property type="match status" value="1"/>
</dbReference>
<evidence type="ECO:0000256" key="7">
    <source>
        <dbReference type="SAM" id="Phobius"/>
    </source>
</evidence>
<dbReference type="EMBL" id="PIDS01000982">
    <property type="protein sequence ID" value="PLL30047.1"/>
    <property type="molecule type" value="Genomic_DNA"/>
</dbReference>
<evidence type="ECO:0000313" key="9">
    <source>
        <dbReference type="Proteomes" id="UP000234505"/>
    </source>
</evidence>
<dbReference type="GO" id="GO:0016020">
    <property type="term" value="C:membrane"/>
    <property type="evidence" value="ECO:0007669"/>
    <property type="project" value="UniProtKB-SubCell"/>
</dbReference>
<sequence>MTYVIIHALAPIFVIMLLGFWAGKAKMVDNKNVSLLNIFVMDFALPATLFSATVQTPWSGIVAQSPLVLVLTGAMWITYAAIYFLATRVFKRSPQDAAVLTLTVALPNYAALGLPILGSVLGEGASTSLSVAVSIACGSVLMTPFCLLILEREKALAAGENSGSTLAMLPVLMWRSVKKPIVWGPLLGVVLSAIGIKMPDLLLASIKPLGLAATAAALFLTGVILSARKLQLNALIATSTIVKLLV</sequence>
<accession>A0A2J4QG58</accession>
<keyword evidence="4 7" id="KW-0812">Transmembrane</keyword>
<evidence type="ECO:0000256" key="4">
    <source>
        <dbReference type="ARBA" id="ARBA00022692"/>
    </source>
</evidence>
<protein>
    <submittedName>
        <fullName evidence="8">AEC family transporter</fullName>
    </submittedName>
</protein>
<keyword evidence="3" id="KW-1003">Cell membrane</keyword>
<dbReference type="GO" id="GO:0055085">
    <property type="term" value="P:transmembrane transport"/>
    <property type="evidence" value="ECO:0007669"/>
    <property type="project" value="InterPro"/>
</dbReference>
<organism evidence="8 9">
    <name type="scientific">Klebsiella michiganensis</name>
    <dbReference type="NCBI Taxonomy" id="1134687"/>
    <lineage>
        <taxon>Bacteria</taxon>
        <taxon>Pseudomonadati</taxon>
        <taxon>Pseudomonadota</taxon>
        <taxon>Gammaproteobacteria</taxon>
        <taxon>Enterobacterales</taxon>
        <taxon>Enterobacteriaceae</taxon>
        <taxon>Klebsiella/Raoultella group</taxon>
        <taxon>Klebsiella</taxon>
    </lineage>
</organism>
<dbReference type="PANTHER" id="PTHR36838">
    <property type="entry name" value="AUXIN EFFLUX CARRIER FAMILY PROTEIN"/>
    <property type="match status" value="1"/>
</dbReference>
<reference evidence="8 9" key="1">
    <citation type="submission" date="2017-11" db="EMBL/GenBank/DDBJ databases">
        <authorList>
            <person name="Han C.G."/>
        </authorList>
    </citation>
    <scope>NUCLEOTIDE SEQUENCE [LARGE SCALE GENOMIC DNA]</scope>
    <source>
        <strain evidence="8 9">A11</strain>
    </source>
</reference>
<dbReference type="AlphaFoldDB" id="A0A2J4QG58"/>
<keyword evidence="6 7" id="KW-0472">Membrane</keyword>
<evidence type="ECO:0000256" key="6">
    <source>
        <dbReference type="ARBA" id="ARBA00023136"/>
    </source>
</evidence>
<feature type="transmembrane region" description="Helical" evidence="7">
    <location>
        <begin position="35"/>
        <end position="54"/>
    </location>
</feature>
<feature type="transmembrane region" description="Helical" evidence="7">
    <location>
        <begin position="208"/>
        <end position="227"/>
    </location>
</feature>
<feature type="transmembrane region" description="Helical" evidence="7">
    <location>
        <begin position="66"/>
        <end position="85"/>
    </location>
</feature>
<evidence type="ECO:0000256" key="1">
    <source>
        <dbReference type="ARBA" id="ARBA00004141"/>
    </source>
</evidence>
<keyword evidence="5 7" id="KW-1133">Transmembrane helix</keyword>
<feature type="transmembrane region" description="Helical" evidence="7">
    <location>
        <begin position="129"/>
        <end position="150"/>
    </location>
</feature>
<feature type="transmembrane region" description="Helical" evidence="7">
    <location>
        <begin position="180"/>
        <end position="196"/>
    </location>
</feature>